<evidence type="ECO:0000256" key="1">
    <source>
        <dbReference type="ARBA" id="ARBA00006817"/>
    </source>
</evidence>
<dbReference type="AlphaFoldDB" id="A0A5C4JGV8"/>
<dbReference type="SUPFAM" id="SSF55961">
    <property type="entry name" value="Bet v1-like"/>
    <property type="match status" value="1"/>
</dbReference>
<comment type="similarity">
    <text evidence="1">Belongs to the AHA1 family.</text>
</comment>
<proteinExistence type="inferred from homology"/>
<evidence type="ECO:0000313" key="4">
    <source>
        <dbReference type="Proteomes" id="UP000309174"/>
    </source>
</evidence>
<accession>A0A5C4JGV8</accession>
<dbReference type="InterPro" id="IPR013538">
    <property type="entry name" value="ASHA1/2-like_C"/>
</dbReference>
<evidence type="ECO:0000259" key="2">
    <source>
        <dbReference type="Pfam" id="PF08327"/>
    </source>
</evidence>
<dbReference type="Pfam" id="PF08327">
    <property type="entry name" value="AHSA1"/>
    <property type="match status" value="1"/>
</dbReference>
<dbReference type="RefSeq" id="WP_138644285.1">
    <property type="nucleotide sequence ID" value="NZ_VCKW01000025.1"/>
</dbReference>
<name>A0A5C4JGV8_9ACTN</name>
<dbReference type="InterPro" id="IPR023393">
    <property type="entry name" value="START-like_dom_sf"/>
</dbReference>
<evidence type="ECO:0000313" key="3">
    <source>
        <dbReference type="EMBL" id="TMR05000.1"/>
    </source>
</evidence>
<reference evidence="3 4" key="1">
    <citation type="submission" date="2019-05" db="EMBL/GenBank/DDBJ databases">
        <title>Draft genome sequence of Actinomadura sp. 14C53.</title>
        <authorList>
            <person name="Saricaoglu S."/>
            <person name="Isik K."/>
        </authorList>
    </citation>
    <scope>NUCLEOTIDE SEQUENCE [LARGE SCALE GENOMIC DNA]</scope>
    <source>
        <strain evidence="3 4">14C53</strain>
    </source>
</reference>
<organism evidence="3 4">
    <name type="scientific">Actinomadura soli</name>
    <dbReference type="NCBI Taxonomy" id="2508997"/>
    <lineage>
        <taxon>Bacteria</taxon>
        <taxon>Bacillati</taxon>
        <taxon>Actinomycetota</taxon>
        <taxon>Actinomycetes</taxon>
        <taxon>Streptosporangiales</taxon>
        <taxon>Thermomonosporaceae</taxon>
        <taxon>Actinomadura</taxon>
    </lineage>
</organism>
<dbReference type="Gene3D" id="3.30.530.20">
    <property type="match status" value="1"/>
</dbReference>
<comment type="caution">
    <text evidence="3">The sequence shown here is derived from an EMBL/GenBank/DDBJ whole genome shotgun (WGS) entry which is preliminary data.</text>
</comment>
<feature type="domain" description="Activator of Hsp90 ATPase homologue 1/2-like C-terminal" evidence="2">
    <location>
        <begin position="25"/>
        <end position="162"/>
    </location>
</feature>
<keyword evidence="4" id="KW-1185">Reference proteome</keyword>
<dbReference type="OrthoDB" id="9803476at2"/>
<protein>
    <recommendedName>
        <fullName evidence="2">Activator of Hsp90 ATPase homologue 1/2-like C-terminal domain-containing protein</fullName>
    </recommendedName>
</protein>
<dbReference type="Proteomes" id="UP000309174">
    <property type="component" value="Unassembled WGS sequence"/>
</dbReference>
<dbReference type="EMBL" id="VCKW01000025">
    <property type="protein sequence ID" value="TMR05000.1"/>
    <property type="molecule type" value="Genomic_DNA"/>
</dbReference>
<gene>
    <name evidence="3" type="ORF">ETD83_07270</name>
</gene>
<sequence length="170" mass="18842">MTEVGERAPGGVLHDTFTVGLRLSASAGEVFRAFADPDVRRRWFKLPGSTMSDEHAFRVGGGASARSAFPNRHAPQERLKYESRYLDIAPDRRIVYVYEAHVDDVLRWTSLVTVELHPQADGTELSWTEQVAFVTPTGDGNDDLRHLRGGTRLRLNGLAAALKPTPTTSR</sequence>